<dbReference type="GO" id="GO:0006396">
    <property type="term" value="P:RNA processing"/>
    <property type="evidence" value="ECO:0007669"/>
    <property type="project" value="InterPro"/>
</dbReference>
<dbReference type="SUPFAM" id="SSF50249">
    <property type="entry name" value="Nucleic acid-binding proteins"/>
    <property type="match status" value="1"/>
</dbReference>
<dbReference type="SUPFAM" id="SSF110324">
    <property type="entry name" value="Ribosomal L27 protein-like"/>
    <property type="match status" value="1"/>
</dbReference>
<protein>
    <submittedName>
        <fullName evidence="3">Uncharacterized protein</fullName>
    </submittedName>
</protein>
<sequence>MSENLVVPGTCLGHCSENIDDENAHVKDTLLYSSVLGIKEESRIASNETKVVKLQGIGSVLPYVGAIAHVQIAKLSRKQAECNIISIDGVYVEDGYKAVIMNGNIHESKTIDTTICEWFKPGDYVKTKVVCIVIYELYLHVDIQEMVPISWKFFLGAKSGKVEKR</sequence>
<dbReference type="GO" id="GO:0005730">
    <property type="term" value="C:nucleolus"/>
    <property type="evidence" value="ECO:0007669"/>
    <property type="project" value="UniProtKB-SubCell"/>
</dbReference>
<dbReference type="Proteomes" id="UP001195914">
    <property type="component" value="Unassembled WGS sequence"/>
</dbReference>
<dbReference type="InterPro" id="IPR039771">
    <property type="entry name" value="Csl4"/>
</dbReference>
<gene>
    <name evidence="3" type="ORF">X943_000701</name>
</gene>
<evidence type="ECO:0000313" key="4">
    <source>
        <dbReference type="Proteomes" id="UP001195914"/>
    </source>
</evidence>
<comment type="subcellular location">
    <subcellularLocation>
        <location evidence="1">Nucleus</location>
        <location evidence="1">Nucleolus</location>
    </subcellularLocation>
</comment>
<evidence type="ECO:0000256" key="1">
    <source>
        <dbReference type="ARBA" id="ARBA00004604"/>
    </source>
</evidence>
<name>A0AAD9GAE2_BABDI</name>
<evidence type="ECO:0000313" key="3">
    <source>
        <dbReference type="EMBL" id="KAK1934742.1"/>
    </source>
</evidence>
<evidence type="ECO:0000256" key="2">
    <source>
        <dbReference type="ARBA" id="ARBA00022835"/>
    </source>
</evidence>
<dbReference type="GO" id="GO:0000176">
    <property type="term" value="C:nuclear exosome (RNase complex)"/>
    <property type="evidence" value="ECO:0007669"/>
    <property type="project" value="TreeGrafter"/>
</dbReference>
<dbReference type="EMBL" id="JAHBMH010000062">
    <property type="protein sequence ID" value="KAK1934742.1"/>
    <property type="molecule type" value="Genomic_DNA"/>
</dbReference>
<dbReference type="GO" id="GO:0005737">
    <property type="term" value="C:cytoplasm"/>
    <property type="evidence" value="ECO:0007669"/>
    <property type="project" value="TreeGrafter"/>
</dbReference>
<keyword evidence="4" id="KW-1185">Reference proteome</keyword>
<proteinExistence type="predicted"/>
<accession>A0AAD9GAE2</accession>
<organism evidence="3 4">
    <name type="scientific">Babesia divergens</name>
    <dbReference type="NCBI Taxonomy" id="32595"/>
    <lineage>
        <taxon>Eukaryota</taxon>
        <taxon>Sar</taxon>
        <taxon>Alveolata</taxon>
        <taxon>Apicomplexa</taxon>
        <taxon>Aconoidasida</taxon>
        <taxon>Piroplasmida</taxon>
        <taxon>Babesiidae</taxon>
        <taxon>Babesia</taxon>
    </lineage>
</organism>
<comment type="caution">
    <text evidence="3">The sequence shown here is derived from an EMBL/GenBank/DDBJ whole genome shotgun (WGS) entry which is preliminary data.</text>
</comment>
<dbReference type="InterPro" id="IPR012340">
    <property type="entry name" value="NA-bd_OB-fold"/>
</dbReference>
<dbReference type="Gene3D" id="2.40.50.140">
    <property type="entry name" value="Nucleic acid-binding proteins"/>
    <property type="match status" value="1"/>
</dbReference>
<dbReference type="AlphaFoldDB" id="A0AAD9GAE2"/>
<reference evidence="3" key="1">
    <citation type="journal article" date="2014" name="Nucleic Acids Res.">
        <title>The evolutionary dynamics of variant antigen genes in Babesia reveal a history of genomic innovation underlying host-parasite interaction.</title>
        <authorList>
            <person name="Jackson A.P."/>
            <person name="Otto T.D."/>
            <person name="Darby A."/>
            <person name="Ramaprasad A."/>
            <person name="Xia D."/>
            <person name="Echaide I.E."/>
            <person name="Farber M."/>
            <person name="Gahlot S."/>
            <person name="Gamble J."/>
            <person name="Gupta D."/>
            <person name="Gupta Y."/>
            <person name="Jackson L."/>
            <person name="Malandrin L."/>
            <person name="Malas T.B."/>
            <person name="Moussa E."/>
            <person name="Nair M."/>
            <person name="Reid A.J."/>
            <person name="Sanders M."/>
            <person name="Sharma J."/>
            <person name="Tracey A."/>
            <person name="Quail M.A."/>
            <person name="Weir W."/>
            <person name="Wastling J.M."/>
            <person name="Hall N."/>
            <person name="Willadsen P."/>
            <person name="Lingelbach K."/>
            <person name="Shiels B."/>
            <person name="Tait A."/>
            <person name="Berriman M."/>
            <person name="Allred D.R."/>
            <person name="Pain A."/>
        </authorList>
    </citation>
    <scope>NUCLEOTIDE SEQUENCE</scope>
    <source>
        <strain evidence="3">1802A</strain>
    </source>
</reference>
<dbReference type="PANTHER" id="PTHR12686:SF8">
    <property type="entry name" value="EXOSOME COMPLEX COMPONENT CSL4"/>
    <property type="match status" value="1"/>
</dbReference>
<reference evidence="3" key="2">
    <citation type="submission" date="2021-05" db="EMBL/GenBank/DDBJ databases">
        <authorList>
            <person name="Pain A."/>
        </authorList>
    </citation>
    <scope>NUCLEOTIDE SEQUENCE</scope>
    <source>
        <strain evidence="3">1802A</strain>
    </source>
</reference>
<keyword evidence="2" id="KW-0271">Exosome</keyword>
<dbReference type="PANTHER" id="PTHR12686">
    <property type="entry name" value="3'-5' EXORIBONUCLEASE CSL4-RELATED"/>
    <property type="match status" value="1"/>
</dbReference>